<dbReference type="Proteomes" id="UP001054252">
    <property type="component" value="Unassembled WGS sequence"/>
</dbReference>
<evidence type="ECO:0000313" key="1">
    <source>
        <dbReference type="EMBL" id="GKV17232.1"/>
    </source>
</evidence>
<organism evidence="1 2">
    <name type="scientific">Rubroshorea leprosula</name>
    <dbReference type="NCBI Taxonomy" id="152421"/>
    <lineage>
        <taxon>Eukaryota</taxon>
        <taxon>Viridiplantae</taxon>
        <taxon>Streptophyta</taxon>
        <taxon>Embryophyta</taxon>
        <taxon>Tracheophyta</taxon>
        <taxon>Spermatophyta</taxon>
        <taxon>Magnoliopsida</taxon>
        <taxon>eudicotyledons</taxon>
        <taxon>Gunneridae</taxon>
        <taxon>Pentapetalae</taxon>
        <taxon>rosids</taxon>
        <taxon>malvids</taxon>
        <taxon>Malvales</taxon>
        <taxon>Dipterocarpaceae</taxon>
        <taxon>Rubroshorea</taxon>
    </lineage>
</organism>
<keyword evidence="2" id="KW-1185">Reference proteome</keyword>
<dbReference type="AlphaFoldDB" id="A0AAV5JU59"/>
<accession>A0AAV5JU59</accession>
<name>A0AAV5JU59_9ROSI</name>
<comment type="caution">
    <text evidence="1">The sequence shown here is derived from an EMBL/GenBank/DDBJ whole genome shotgun (WGS) entry which is preliminary data.</text>
</comment>
<dbReference type="EMBL" id="BPVZ01000047">
    <property type="protein sequence ID" value="GKV17232.1"/>
    <property type="molecule type" value="Genomic_DNA"/>
</dbReference>
<protein>
    <submittedName>
        <fullName evidence="1">Uncharacterized protein</fullName>
    </submittedName>
</protein>
<sequence length="35" mass="4215">MRSLVLSGYLLQLECNIEGWMKEASAWRKVRRKDF</sequence>
<proteinExistence type="predicted"/>
<evidence type="ECO:0000313" key="2">
    <source>
        <dbReference type="Proteomes" id="UP001054252"/>
    </source>
</evidence>
<gene>
    <name evidence="1" type="ORF">SLEP1_g27765</name>
</gene>
<reference evidence="1 2" key="1">
    <citation type="journal article" date="2021" name="Commun. Biol.">
        <title>The genome of Shorea leprosula (Dipterocarpaceae) highlights the ecological relevance of drought in aseasonal tropical rainforests.</title>
        <authorList>
            <person name="Ng K.K.S."/>
            <person name="Kobayashi M.J."/>
            <person name="Fawcett J.A."/>
            <person name="Hatakeyama M."/>
            <person name="Paape T."/>
            <person name="Ng C.H."/>
            <person name="Ang C.C."/>
            <person name="Tnah L.H."/>
            <person name="Lee C.T."/>
            <person name="Nishiyama T."/>
            <person name="Sese J."/>
            <person name="O'Brien M.J."/>
            <person name="Copetti D."/>
            <person name="Mohd Noor M.I."/>
            <person name="Ong R.C."/>
            <person name="Putra M."/>
            <person name="Sireger I.Z."/>
            <person name="Indrioko S."/>
            <person name="Kosugi Y."/>
            <person name="Izuno A."/>
            <person name="Isagi Y."/>
            <person name="Lee S.L."/>
            <person name="Shimizu K.K."/>
        </authorList>
    </citation>
    <scope>NUCLEOTIDE SEQUENCE [LARGE SCALE GENOMIC DNA]</scope>
    <source>
        <strain evidence="1">214</strain>
    </source>
</reference>